<name>A0A9R1UV61_LACSA</name>
<comment type="caution">
    <text evidence="3">The sequence shown here is derived from an EMBL/GenBank/DDBJ whole genome shotgun (WGS) entry which is preliminary data.</text>
</comment>
<dbReference type="GO" id="GO:0005516">
    <property type="term" value="F:calmodulin binding"/>
    <property type="evidence" value="ECO:0000318"/>
    <property type="project" value="GO_Central"/>
</dbReference>
<feature type="domain" description="VQ" evidence="2">
    <location>
        <begin position="126"/>
        <end position="145"/>
    </location>
</feature>
<dbReference type="EMBL" id="NBSK02000008">
    <property type="protein sequence ID" value="KAJ0193455.1"/>
    <property type="molecule type" value="Genomic_DNA"/>
</dbReference>
<proteinExistence type="predicted"/>
<feature type="compositionally biased region" description="Low complexity" evidence="1">
    <location>
        <begin position="76"/>
        <end position="97"/>
    </location>
</feature>
<accession>A0A9R1UV61</accession>
<evidence type="ECO:0000256" key="1">
    <source>
        <dbReference type="SAM" id="MobiDB-lite"/>
    </source>
</evidence>
<gene>
    <name evidence="3" type="ORF">LSAT_V11C800433490</name>
</gene>
<dbReference type="Gramene" id="rna-gnl|WGS:NBSK|LSAT_8X109221_mrna">
    <property type="protein sequence ID" value="cds-PLY70754.1"/>
    <property type="gene ID" value="gene-LSAT_8X109221"/>
</dbReference>
<dbReference type="Pfam" id="PF05678">
    <property type="entry name" value="VQ"/>
    <property type="match status" value="1"/>
</dbReference>
<organism evidence="3 4">
    <name type="scientific">Lactuca sativa</name>
    <name type="common">Garden lettuce</name>
    <dbReference type="NCBI Taxonomy" id="4236"/>
    <lineage>
        <taxon>Eukaryota</taxon>
        <taxon>Viridiplantae</taxon>
        <taxon>Streptophyta</taxon>
        <taxon>Embryophyta</taxon>
        <taxon>Tracheophyta</taxon>
        <taxon>Spermatophyta</taxon>
        <taxon>Magnoliopsida</taxon>
        <taxon>eudicotyledons</taxon>
        <taxon>Gunneridae</taxon>
        <taxon>Pentapetalae</taxon>
        <taxon>asterids</taxon>
        <taxon>campanulids</taxon>
        <taxon>Asterales</taxon>
        <taxon>Asteraceae</taxon>
        <taxon>Cichorioideae</taxon>
        <taxon>Cichorieae</taxon>
        <taxon>Lactucinae</taxon>
        <taxon>Lactuca</taxon>
    </lineage>
</organism>
<sequence length="243" mass="26366">MASSNNLATIEPWMFRSTLSDSWYPDAFARETETALTRALQQSLFNNHHQSGIEIVSAADNSISSSFMMKQNDYCSTTTPSASTVTASGSGSEPETPGSKRRGANLGVSTGKSSKRKSRASKRSMTTFIQADPANFRQMVQQVTGVQLQGIGNGNGNGQLPVSTVLKPEPLRQPFINKFQGCLPTLDTSAYLLEHQNNNKYMNMTMNTNGFSQPPTMNLVAENGGAGMDFYSFCSFPTLESSI</sequence>
<feature type="compositionally biased region" description="Basic residues" evidence="1">
    <location>
        <begin position="113"/>
        <end position="122"/>
    </location>
</feature>
<dbReference type="InterPro" id="IPR008889">
    <property type="entry name" value="VQ"/>
</dbReference>
<feature type="region of interest" description="Disordered" evidence="1">
    <location>
        <begin position="74"/>
        <end position="124"/>
    </location>
</feature>
<dbReference type="OrthoDB" id="780868at2759"/>
<dbReference type="PANTHER" id="PTHR33179">
    <property type="entry name" value="VQ MOTIF-CONTAINING PROTEIN"/>
    <property type="match status" value="1"/>
</dbReference>
<evidence type="ECO:0000313" key="4">
    <source>
        <dbReference type="Proteomes" id="UP000235145"/>
    </source>
</evidence>
<dbReference type="PANTHER" id="PTHR33179:SF9">
    <property type="entry name" value="OS01G0278000 PROTEIN"/>
    <property type="match status" value="1"/>
</dbReference>
<evidence type="ECO:0000259" key="2">
    <source>
        <dbReference type="Pfam" id="PF05678"/>
    </source>
</evidence>
<protein>
    <recommendedName>
        <fullName evidence="2">VQ domain-containing protein</fullName>
    </recommendedName>
</protein>
<evidence type="ECO:0000313" key="3">
    <source>
        <dbReference type="EMBL" id="KAJ0193455.1"/>
    </source>
</evidence>
<dbReference type="GO" id="GO:0005634">
    <property type="term" value="C:nucleus"/>
    <property type="evidence" value="ECO:0000318"/>
    <property type="project" value="GO_Central"/>
</dbReference>
<keyword evidence="4" id="KW-1185">Reference proteome</keyword>
<dbReference type="InterPro" id="IPR039609">
    <property type="entry name" value="VQ_15/22"/>
</dbReference>
<dbReference type="AlphaFoldDB" id="A0A9R1UV61"/>
<dbReference type="Proteomes" id="UP000235145">
    <property type="component" value="Unassembled WGS sequence"/>
</dbReference>
<dbReference type="GO" id="GO:0006970">
    <property type="term" value="P:response to osmotic stress"/>
    <property type="evidence" value="ECO:0000318"/>
    <property type="project" value="GO_Central"/>
</dbReference>
<reference evidence="3 4" key="1">
    <citation type="journal article" date="2017" name="Nat. Commun.">
        <title>Genome assembly with in vitro proximity ligation data and whole-genome triplication in lettuce.</title>
        <authorList>
            <person name="Reyes-Chin-Wo S."/>
            <person name="Wang Z."/>
            <person name="Yang X."/>
            <person name="Kozik A."/>
            <person name="Arikit S."/>
            <person name="Song C."/>
            <person name="Xia L."/>
            <person name="Froenicke L."/>
            <person name="Lavelle D.O."/>
            <person name="Truco M.J."/>
            <person name="Xia R."/>
            <person name="Zhu S."/>
            <person name="Xu C."/>
            <person name="Xu H."/>
            <person name="Xu X."/>
            <person name="Cox K."/>
            <person name="Korf I."/>
            <person name="Meyers B.C."/>
            <person name="Michelmore R.W."/>
        </authorList>
    </citation>
    <scope>NUCLEOTIDE SEQUENCE [LARGE SCALE GENOMIC DNA]</scope>
    <source>
        <strain evidence="4">cv. Salinas</strain>
        <tissue evidence="3">Seedlings</tissue>
    </source>
</reference>